<dbReference type="GO" id="GO:0003844">
    <property type="term" value="F:1,4-alpha-glucan branching enzyme activity"/>
    <property type="evidence" value="ECO:0007669"/>
    <property type="project" value="UniProtKB-UniRule"/>
</dbReference>
<keyword evidence="8 9" id="KW-0119">Carbohydrate metabolism</keyword>
<dbReference type="InterPro" id="IPR006047">
    <property type="entry name" value="GH13_cat_dom"/>
</dbReference>
<evidence type="ECO:0000256" key="4">
    <source>
        <dbReference type="ARBA" id="ARBA00022600"/>
    </source>
</evidence>
<organism evidence="13 14">
    <name type="scientific">Alloscardovia macacae</name>
    <dbReference type="NCBI Taxonomy" id="1160091"/>
    <lineage>
        <taxon>Bacteria</taxon>
        <taxon>Bacillati</taxon>
        <taxon>Actinomycetota</taxon>
        <taxon>Actinomycetes</taxon>
        <taxon>Bifidobacteriales</taxon>
        <taxon>Bifidobacteriaceae</taxon>
        <taxon>Alloscardovia</taxon>
    </lineage>
</organism>
<dbReference type="FunFam" id="3.20.20.80:FF:000003">
    <property type="entry name" value="1,4-alpha-glucan branching enzyme GlgB"/>
    <property type="match status" value="1"/>
</dbReference>
<evidence type="ECO:0000256" key="6">
    <source>
        <dbReference type="ARBA" id="ARBA00022679"/>
    </source>
</evidence>
<evidence type="ECO:0000259" key="12">
    <source>
        <dbReference type="SMART" id="SM00642"/>
    </source>
</evidence>
<dbReference type="InterPro" id="IPR006407">
    <property type="entry name" value="GlgB"/>
</dbReference>
<dbReference type="Pfam" id="PF02806">
    <property type="entry name" value="Alpha-amylase_C"/>
    <property type="match status" value="1"/>
</dbReference>
<name>A0A1Y2SZ94_9BIFI</name>
<dbReference type="Gene3D" id="3.20.20.80">
    <property type="entry name" value="Glycosidases"/>
    <property type="match status" value="1"/>
</dbReference>
<accession>A0A1Y2SZ94</accession>
<dbReference type="InterPro" id="IPR014756">
    <property type="entry name" value="Ig_E-set"/>
</dbReference>
<dbReference type="NCBIfam" id="NF003811">
    <property type="entry name" value="PRK05402.1"/>
    <property type="match status" value="1"/>
</dbReference>
<evidence type="ECO:0000256" key="9">
    <source>
        <dbReference type="HAMAP-Rule" id="MF_00685"/>
    </source>
</evidence>
<dbReference type="SMART" id="SM00642">
    <property type="entry name" value="Aamy"/>
    <property type="match status" value="1"/>
</dbReference>
<dbReference type="GO" id="GO:0043169">
    <property type="term" value="F:cation binding"/>
    <property type="evidence" value="ECO:0007669"/>
    <property type="project" value="InterPro"/>
</dbReference>
<comment type="function">
    <text evidence="9">Catalyzes the formation of the alpha-1,6-glucosidic linkages in glycogen by scission of a 1,4-alpha-linked oligosaccharide from growing alpha-1,4-glucan chains and the subsequent attachment of the oligosaccharide to the alpha-1,6 position.</text>
</comment>
<comment type="pathway">
    <text evidence="2 9">Glycan biosynthesis; glycogen biosynthesis.</text>
</comment>
<evidence type="ECO:0000313" key="13">
    <source>
        <dbReference type="EMBL" id="OTA29718.1"/>
    </source>
</evidence>
<dbReference type="PANTHER" id="PTHR43651">
    <property type="entry name" value="1,4-ALPHA-GLUCAN-BRANCHING ENZYME"/>
    <property type="match status" value="1"/>
</dbReference>
<dbReference type="InterPro" id="IPR017853">
    <property type="entry name" value="GH"/>
</dbReference>
<dbReference type="EC" id="2.4.1.18" evidence="9"/>
<comment type="similarity">
    <text evidence="3 9">Belongs to the glycosyl hydrolase 13 family. GlgB subfamily.</text>
</comment>
<evidence type="ECO:0000256" key="11">
    <source>
        <dbReference type="SAM" id="MobiDB-lite"/>
    </source>
</evidence>
<evidence type="ECO:0000256" key="5">
    <source>
        <dbReference type="ARBA" id="ARBA00022676"/>
    </source>
</evidence>
<dbReference type="InterPro" id="IPR044143">
    <property type="entry name" value="GlgB_N_E_set_prok"/>
</dbReference>
<evidence type="ECO:0000256" key="3">
    <source>
        <dbReference type="ARBA" id="ARBA00009000"/>
    </source>
</evidence>
<dbReference type="InterPro" id="IPR013780">
    <property type="entry name" value="Glyco_hydro_b"/>
</dbReference>
<dbReference type="STRING" id="1160091.B9T39_02470"/>
<dbReference type="NCBIfam" id="NF008967">
    <property type="entry name" value="PRK12313.1"/>
    <property type="match status" value="1"/>
</dbReference>
<dbReference type="HAMAP" id="MF_00685">
    <property type="entry name" value="GlgB"/>
    <property type="match status" value="1"/>
</dbReference>
<keyword evidence="5 9" id="KW-0328">Glycosyltransferase</keyword>
<protein>
    <recommendedName>
        <fullName evidence="9">1,4-alpha-glucan branching enzyme GlgB</fullName>
        <ecNumber evidence="9">2.4.1.18</ecNumber>
    </recommendedName>
    <alternativeName>
        <fullName evidence="9">1,4-alpha-D-glucan:1,4-alpha-D-glucan 6-glucosyl-transferase</fullName>
    </alternativeName>
    <alternativeName>
        <fullName evidence="9">Alpha-(1-&gt;4)-glucan branching enzyme</fullName>
    </alternativeName>
    <alternativeName>
        <fullName evidence="9">Glycogen branching enzyme</fullName>
        <shortName evidence="9">BE</shortName>
    </alternativeName>
</protein>
<keyword evidence="4 9" id="KW-0321">Glycogen metabolism</keyword>
<dbReference type="InterPro" id="IPR006048">
    <property type="entry name" value="A-amylase/branching_C"/>
</dbReference>
<proteinExistence type="inferred from homology"/>
<feature type="domain" description="Glycosyl hydrolase family 13 catalytic" evidence="12">
    <location>
        <begin position="147"/>
        <end position="505"/>
    </location>
</feature>
<dbReference type="Pfam" id="PF00128">
    <property type="entry name" value="Alpha-amylase"/>
    <property type="match status" value="1"/>
</dbReference>
<dbReference type="AlphaFoldDB" id="A0A1Y2SZ94"/>
<dbReference type="SUPFAM" id="SSF51445">
    <property type="entry name" value="(Trans)glycosidases"/>
    <property type="match status" value="1"/>
</dbReference>
<dbReference type="Gene3D" id="2.60.40.10">
    <property type="entry name" value="Immunoglobulins"/>
    <property type="match status" value="1"/>
</dbReference>
<dbReference type="InterPro" id="IPR037439">
    <property type="entry name" value="Branching_enzy"/>
</dbReference>
<comment type="catalytic activity">
    <reaction evidence="1 9">
        <text>Transfers a segment of a (1-&gt;4)-alpha-D-glucan chain to a primary hydroxy group in a similar glucan chain.</text>
        <dbReference type="EC" id="2.4.1.18"/>
    </reaction>
</comment>
<dbReference type="SUPFAM" id="SSF81296">
    <property type="entry name" value="E set domains"/>
    <property type="match status" value="1"/>
</dbReference>
<feature type="active site" description="Nucleophile" evidence="9 10">
    <location>
        <position position="304"/>
    </location>
</feature>
<reference evidence="13 14" key="1">
    <citation type="submission" date="2017-04" db="EMBL/GenBank/DDBJ databases">
        <title>Draft genome sequences of Alloscardovia macacae UMA81211 and UMA81212 isolated from the feces of a rhesus macaque (Macaca mulatta).</title>
        <authorList>
            <person name="Albert K."/>
            <person name="Sela D.A."/>
        </authorList>
    </citation>
    <scope>NUCLEOTIDE SEQUENCE [LARGE SCALE GENOMIC DNA]</scope>
    <source>
        <strain evidence="13 14">UMA81212</strain>
    </source>
</reference>
<gene>
    <name evidence="9" type="primary">glgB</name>
    <name evidence="13" type="ORF">B9T39_02470</name>
</gene>
<feature type="active site" description="Proton donor" evidence="9 10">
    <location>
        <position position="355"/>
    </location>
</feature>
<feature type="region of interest" description="Disordered" evidence="11">
    <location>
        <begin position="624"/>
        <end position="646"/>
    </location>
</feature>
<dbReference type="UniPathway" id="UPA00164"/>
<evidence type="ECO:0000256" key="2">
    <source>
        <dbReference type="ARBA" id="ARBA00004964"/>
    </source>
</evidence>
<dbReference type="EMBL" id="NEKC01000004">
    <property type="protein sequence ID" value="OTA29718.1"/>
    <property type="molecule type" value="Genomic_DNA"/>
</dbReference>
<keyword evidence="7 9" id="KW-0320">Glycogen biosynthesis</keyword>
<dbReference type="Proteomes" id="UP000243540">
    <property type="component" value="Unassembled WGS sequence"/>
</dbReference>
<feature type="compositionally biased region" description="Basic and acidic residues" evidence="11">
    <location>
        <begin position="635"/>
        <end position="646"/>
    </location>
</feature>
<dbReference type="CDD" id="cd02855">
    <property type="entry name" value="E_set_GBE_prok_N"/>
    <property type="match status" value="1"/>
</dbReference>
<dbReference type="GO" id="GO:0005978">
    <property type="term" value="P:glycogen biosynthetic process"/>
    <property type="evidence" value="ECO:0007669"/>
    <property type="project" value="UniProtKB-UniRule"/>
</dbReference>
<evidence type="ECO:0000256" key="7">
    <source>
        <dbReference type="ARBA" id="ARBA00023056"/>
    </source>
</evidence>
<dbReference type="Pfam" id="PF02922">
    <property type="entry name" value="CBM_48"/>
    <property type="match status" value="1"/>
</dbReference>
<evidence type="ECO:0000256" key="8">
    <source>
        <dbReference type="ARBA" id="ARBA00023277"/>
    </source>
</evidence>
<evidence type="ECO:0000256" key="1">
    <source>
        <dbReference type="ARBA" id="ARBA00000826"/>
    </source>
</evidence>
<dbReference type="InterPro" id="IPR013783">
    <property type="entry name" value="Ig-like_fold"/>
</dbReference>
<evidence type="ECO:0000256" key="10">
    <source>
        <dbReference type="PIRSR" id="PIRSR000463-1"/>
    </source>
</evidence>
<dbReference type="PIRSF" id="PIRSF000463">
    <property type="entry name" value="GlgB"/>
    <property type="match status" value="1"/>
</dbReference>
<keyword evidence="6 9" id="KW-0808">Transferase</keyword>
<dbReference type="GO" id="GO:0005829">
    <property type="term" value="C:cytosol"/>
    <property type="evidence" value="ECO:0007669"/>
    <property type="project" value="TreeGrafter"/>
</dbReference>
<comment type="subunit">
    <text evidence="9">Monomer.</text>
</comment>
<dbReference type="NCBIfam" id="TIGR01515">
    <property type="entry name" value="branching_enzym"/>
    <property type="match status" value="1"/>
</dbReference>
<feature type="compositionally biased region" description="Basic residues" evidence="11">
    <location>
        <begin position="624"/>
        <end position="634"/>
    </location>
</feature>
<dbReference type="CDD" id="cd11322">
    <property type="entry name" value="AmyAc_Glg_BE"/>
    <property type="match status" value="1"/>
</dbReference>
<dbReference type="OrthoDB" id="9800174at2"/>
<dbReference type="RefSeq" id="WP_086106246.1">
    <property type="nucleotide sequence ID" value="NZ_NEKB01000004.1"/>
</dbReference>
<sequence length="646" mass="75570">MDNGEALRTFGTGENFHAQHYFGYHGVEREGERGYVFRVWAPHARSVALIGDFTNWQEKAMPMARNVAGVWELFTSVPEEGQRYKYLIERADGSRVEKIDPFAFYLEPRPGTAAILTQYQEKKWTDSLWMGRRKRFGFRERPVNIYEVHAGSWKMHDDGTPYTFAELKDTLIPYLVQMHYTHVEFMPLMAHPLGMSWGYQLMGYFAFEHTYGTPREFQDFVDECHKQNIGVIVDWVPGHFTRNDDALAYYDGTPTFEYEDPNRAENRGWGALNFDLGKNQVQSFLISSALFWIEYYHLDGIRVDAVSNMIYRNYDQGPWTPNKDGGTRDYEGFSFLQKLNTVVKGEHPDVMMIAEESSSETKVTGPVEWDALGFDYKWNMGWMNDILKFYEEDPIYRKYDFNLVTFSFMYAFAENFILPFSHDEVVHGKKSLMHKMWGDRYNQFAGLRSLLTYQMCHPGKKLLFMGSEYGQFLEWKYDHGLEWDSLNDPMNKAMQDFTAQLNAFYKEHPALWKIDDGFEGLDVVDADNTDESILSFIRKNDKGELLLCVFNMVPVERRGFTVGVPVAGEWEEVWNTELKEFGGVWKTMNPLTHTQQDDWKDYEQTLTFTAPALGASIWKLKRRDPRSVARRKPKAHVEKKLDEKRK</sequence>
<comment type="caution">
    <text evidence="13">The sequence shown here is derived from an EMBL/GenBank/DDBJ whole genome shotgun (WGS) entry which is preliminary data.</text>
</comment>
<dbReference type="InterPro" id="IPR004193">
    <property type="entry name" value="Glyco_hydro_13_N"/>
</dbReference>
<evidence type="ECO:0000313" key="14">
    <source>
        <dbReference type="Proteomes" id="UP000243540"/>
    </source>
</evidence>
<dbReference type="Gene3D" id="2.60.40.1180">
    <property type="entry name" value="Golgi alpha-mannosidase II"/>
    <property type="match status" value="1"/>
</dbReference>
<dbReference type="GO" id="GO:0004553">
    <property type="term" value="F:hydrolase activity, hydrolyzing O-glycosyl compounds"/>
    <property type="evidence" value="ECO:0007669"/>
    <property type="project" value="InterPro"/>
</dbReference>
<dbReference type="SUPFAM" id="SSF51011">
    <property type="entry name" value="Glycosyl hydrolase domain"/>
    <property type="match status" value="1"/>
</dbReference>
<dbReference type="PANTHER" id="PTHR43651:SF3">
    <property type="entry name" value="1,4-ALPHA-GLUCAN-BRANCHING ENZYME"/>
    <property type="match status" value="1"/>
</dbReference>